<name>A0A8H4TCJ2_9HYPO</name>
<gene>
    <name evidence="2" type="ORF">FGADI_4600</name>
</gene>
<reference evidence="2" key="1">
    <citation type="journal article" date="2020" name="BMC Genomics">
        <title>Correction to: Identification and distribution of gene clusters required for synthesis of sphingolipid metabolism inhibitors in diverse species of the filamentous fungus Fusarium.</title>
        <authorList>
            <person name="Kim H.S."/>
            <person name="Lohmar J.M."/>
            <person name="Busman M."/>
            <person name="Brown D.W."/>
            <person name="Naumann T.A."/>
            <person name="Divon H.H."/>
            <person name="Lysoe E."/>
            <person name="Uhlig S."/>
            <person name="Proctor R.H."/>
        </authorList>
    </citation>
    <scope>NUCLEOTIDE SEQUENCE</scope>
    <source>
        <strain evidence="2">NRRL 45417</strain>
    </source>
</reference>
<evidence type="ECO:0000256" key="1">
    <source>
        <dbReference type="SAM" id="MobiDB-lite"/>
    </source>
</evidence>
<dbReference type="AlphaFoldDB" id="A0A8H4TCJ2"/>
<reference evidence="2" key="2">
    <citation type="submission" date="2020-05" db="EMBL/GenBank/DDBJ databases">
        <authorList>
            <person name="Kim H.-S."/>
            <person name="Proctor R.H."/>
            <person name="Brown D.W."/>
        </authorList>
    </citation>
    <scope>NUCLEOTIDE SEQUENCE</scope>
    <source>
        <strain evidence="2">NRRL 45417</strain>
    </source>
</reference>
<accession>A0A8H4TCJ2</accession>
<dbReference type="OrthoDB" id="5410795at2759"/>
<dbReference type="Proteomes" id="UP000604273">
    <property type="component" value="Unassembled WGS sequence"/>
</dbReference>
<comment type="caution">
    <text evidence="2">The sequence shown here is derived from an EMBL/GenBank/DDBJ whole genome shotgun (WGS) entry which is preliminary data.</text>
</comment>
<organism evidence="2 3">
    <name type="scientific">Fusarium gaditjirri</name>
    <dbReference type="NCBI Taxonomy" id="282569"/>
    <lineage>
        <taxon>Eukaryota</taxon>
        <taxon>Fungi</taxon>
        <taxon>Dikarya</taxon>
        <taxon>Ascomycota</taxon>
        <taxon>Pezizomycotina</taxon>
        <taxon>Sordariomycetes</taxon>
        <taxon>Hypocreomycetidae</taxon>
        <taxon>Hypocreales</taxon>
        <taxon>Nectriaceae</taxon>
        <taxon>Fusarium</taxon>
        <taxon>Fusarium nisikadoi species complex</taxon>
    </lineage>
</organism>
<dbReference type="EMBL" id="JABFAI010000101">
    <property type="protein sequence ID" value="KAF4955356.1"/>
    <property type="molecule type" value="Genomic_DNA"/>
</dbReference>
<sequence>MAPFSLYQLSNASRRLSSNLLRRHGNTLAVSRQQPNPIRLLSLQQPRFLHTGDHAKSDQSTQINSDIAAEEGINAYSSVETSNEAMPTVDTSTQTTSDVVVEDHTKLDSSHETSDDVAPIKDDSTRADNDATINGSTIVVTSAESNNDAVPVADDSVKSTNNITRDQNTGDSNAPNLVLPILSSDPRDEPKVKGRPWTEEELAQLEEFIKRPMFSIDYIAIRMDRSPFSVRSQLTQIQEQKGIDILRRNRRRTPWQHPRDATPEQVATFEAKQDEVQQRMQHIVETLMTLPKTDQWEEILKLRSASEWTSAIMKLIPLRTWHILAADQPPTKADYMTIKMVDLDNMAGVFASVDQHKVYIGLAEPPFGALAKFFHQQDGTETKPEGVHIGFIAPLIPVSVLGSKQLTYEEKVDQKHVLGLARAALAAWLGANNRNASPSLRRLYAWTDIESSEVHPFGRNPCNPLEQRLRLPSTPAETAAKASLAEAWKRKPRGTGKTEKELKRSGTLTPF</sequence>
<evidence type="ECO:0000313" key="3">
    <source>
        <dbReference type="Proteomes" id="UP000604273"/>
    </source>
</evidence>
<protein>
    <submittedName>
        <fullName evidence="2">Uncharacterized protein</fullName>
    </submittedName>
</protein>
<keyword evidence="3" id="KW-1185">Reference proteome</keyword>
<feature type="region of interest" description="Disordered" evidence="1">
    <location>
        <begin position="472"/>
        <end position="511"/>
    </location>
</feature>
<feature type="region of interest" description="Disordered" evidence="1">
    <location>
        <begin position="103"/>
        <end position="129"/>
    </location>
</feature>
<feature type="compositionally biased region" description="Low complexity" evidence="1">
    <location>
        <begin position="476"/>
        <end position="486"/>
    </location>
</feature>
<evidence type="ECO:0000313" key="2">
    <source>
        <dbReference type="EMBL" id="KAF4955356.1"/>
    </source>
</evidence>
<proteinExistence type="predicted"/>